<proteinExistence type="predicted"/>
<accession>A0AAV8ZVE2</accession>
<dbReference type="Proteomes" id="UP001162156">
    <property type="component" value="Unassembled WGS sequence"/>
</dbReference>
<evidence type="ECO:0000313" key="1">
    <source>
        <dbReference type="EMBL" id="KAJ8972339.1"/>
    </source>
</evidence>
<name>A0AAV8ZVE2_9CUCU</name>
<keyword evidence="2" id="KW-1185">Reference proteome</keyword>
<comment type="caution">
    <text evidence="1">The sequence shown here is derived from an EMBL/GenBank/DDBJ whole genome shotgun (WGS) entry which is preliminary data.</text>
</comment>
<evidence type="ECO:0000313" key="2">
    <source>
        <dbReference type="Proteomes" id="UP001162156"/>
    </source>
</evidence>
<dbReference type="AlphaFoldDB" id="A0AAV8ZVE2"/>
<gene>
    <name evidence="1" type="ORF">NQ314_000215</name>
</gene>
<protein>
    <recommendedName>
        <fullName evidence="3">PH domain-containing protein</fullName>
    </recommendedName>
</protein>
<sequence length="168" mass="19613">MEIKLLDNTNQSRTFLEETFFVLTKRNCVFRVRLTNNGLCLIKETEKAIKEQIIPIRDIIGCRCLLSKEQSKGCSCQSIPRSSSLEVVEENSGELDDSDVSAYLYIYAYMFQSSKGVVKKRDRTIITLKFRSFDKYEDNNREAQRWRTVIKRLIMGDSERANKFSNKK</sequence>
<reference evidence="1" key="1">
    <citation type="journal article" date="2023" name="Insect Mol. Biol.">
        <title>Genome sequencing provides insights into the evolution of gene families encoding plant cell wall-degrading enzymes in longhorned beetles.</title>
        <authorList>
            <person name="Shin N.R."/>
            <person name="Okamura Y."/>
            <person name="Kirsch R."/>
            <person name="Pauchet Y."/>
        </authorList>
    </citation>
    <scope>NUCLEOTIDE SEQUENCE</scope>
    <source>
        <strain evidence="1">RBIC_L_NR</strain>
    </source>
</reference>
<organism evidence="1 2">
    <name type="scientific">Rhamnusium bicolor</name>
    <dbReference type="NCBI Taxonomy" id="1586634"/>
    <lineage>
        <taxon>Eukaryota</taxon>
        <taxon>Metazoa</taxon>
        <taxon>Ecdysozoa</taxon>
        <taxon>Arthropoda</taxon>
        <taxon>Hexapoda</taxon>
        <taxon>Insecta</taxon>
        <taxon>Pterygota</taxon>
        <taxon>Neoptera</taxon>
        <taxon>Endopterygota</taxon>
        <taxon>Coleoptera</taxon>
        <taxon>Polyphaga</taxon>
        <taxon>Cucujiformia</taxon>
        <taxon>Chrysomeloidea</taxon>
        <taxon>Cerambycidae</taxon>
        <taxon>Lepturinae</taxon>
        <taxon>Rhagiini</taxon>
        <taxon>Rhamnusium</taxon>
    </lineage>
</organism>
<dbReference type="EMBL" id="JANEYF010000090">
    <property type="protein sequence ID" value="KAJ8972339.1"/>
    <property type="molecule type" value="Genomic_DNA"/>
</dbReference>
<evidence type="ECO:0008006" key="3">
    <source>
        <dbReference type="Google" id="ProtNLM"/>
    </source>
</evidence>